<evidence type="ECO:0000256" key="2">
    <source>
        <dbReference type="ARBA" id="ARBA00006100"/>
    </source>
</evidence>
<evidence type="ECO:0000256" key="7">
    <source>
        <dbReference type="ARBA" id="ARBA00023004"/>
    </source>
</evidence>
<dbReference type="GO" id="GO:0051539">
    <property type="term" value="F:4 iron, 4 sulfur cluster binding"/>
    <property type="evidence" value="ECO:0007669"/>
    <property type="project" value="UniProtKB-UniRule"/>
</dbReference>
<dbReference type="InterPro" id="IPR007197">
    <property type="entry name" value="rSAM"/>
</dbReference>
<dbReference type="InterPro" id="IPR010723">
    <property type="entry name" value="HemN_C"/>
</dbReference>
<dbReference type="SUPFAM" id="SSF102114">
    <property type="entry name" value="Radical SAM enzymes"/>
    <property type="match status" value="1"/>
</dbReference>
<evidence type="ECO:0000256" key="10">
    <source>
        <dbReference type="RuleBase" id="RU364116"/>
    </source>
</evidence>
<dbReference type="NCBIfam" id="TIGR00539">
    <property type="entry name" value="hemN_rel"/>
    <property type="match status" value="1"/>
</dbReference>
<keyword evidence="10" id="KW-0004">4Fe-4S</keyword>
<evidence type="ECO:0000256" key="4">
    <source>
        <dbReference type="ARBA" id="ARBA00022617"/>
    </source>
</evidence>
<evidence type="ECO:0000256" key="9">
    <source>
        <dbReference type="ARBA" id="ARBA00023186"/>
    </source>
</evidence>
<dbReference type="InterPro" id="IPR034505">
    <property type="entry name" value="Coproporphyrinogen-III_oxidase"/>
</dbReference>
<protein>
    <recommendedName>
        <fullName evidence="3 10">Heme chaperone HemW</fullName>
    </recommendedName>
</protein>
<gene>
    <name evidence="12" type="ORF">THITH_01455</name>
</gene>
<dbReference type="Pfam" id="PF04055">
    <property type="entry name" value="Radical_SAM"/>
    <property type="match status" value="1"/>
</dbReference>
<evidence type="ECO:0000313" key="12">
    <source>
        <dbReference type="EMBL" id="AHE97164.1"/>
    </source>
</evidence>
<dbReference type="OrthoDB" id="9808022at2"/>
<dbReference type="InterPro" id="IPR006638">
    <property type="entry name" value="Elp3/MiaA/NifB-like_rSAM"/>
</dbReference>
<dbReference type="STRING" id="713585.THITH_01455"/>
<dbReference type="GO" id="GO:0046872">
    <property type="term" value="F:metal ion binding"/>
    <property type="evidence" value="ECO:0007669"/>
    <property type="project" value="UniProtKB-UniRule"/>
</dbReference>
<dbReference type="InterPro" id="IPR013785">
    <property type="entry name" value="Aldolase_TIM"/>
</dbReference>
<dbReference type="SMART" id="SM00729">
    <property type="entry name" value="Elp3"/>
    <property type="match status" value="1"/>
</dbReference>
<proteinExistence type="inferred from homology"/>
<feature type="domain" description="Radical SAM core" evidence="11">
    <location>
        <begin position="21"/>
        <end position="257"/>
    </location>
</feature>
<dbReference type="PANTHER" id="PTHR13932">
    <property type="entry name" value="COPROPORPHYRINIGEN III OXIDASE"/>
    <property type="match status" value="1"/>
</dbReference>
<dbReference type="EMBL" id="CP007029">
    <property type="protein sequence ID" value="AHE97164.1"/>
    <property type="molecule type" value="Genomic_DNA"/>
</dbReference>
<comment type="cofactor">
    <cofactor evidence="1">
        <name>[4Fe-4S] cluster</name>
        <dbReference type="ChEBI" id="CHEBI:49883"/>
    </cofactor>
</comment>
<reference evidence="12 13" key="1">
    <citation type="submission" date="2013-12" db="EMBL/GenBank/DDBJ databases">
        <authorList>
            <consortium name="DOE Joint Genome Institute"/>
            <person name="Muyzer G."/>
            <person name="Huntemann M."/>
            <person name="Han J."/>
            <person name="Chen A."/>
            <person name="Kyrpides N."/>
            <person name="Mavromatis K."/>
            <person name="Markowitz V."/>
            <person name="Palaniappan K."/>
            <person name="Ivanova N."/>
            <person name="Schaumberg A."/>
            <person name="Pati A."/>
            <person name="Liolios K."/>
            <person name="Nordberg H.P."/>
            <person name="Cantor M.N."/>
            <person name="Hua S.X."/>
            <person name="Woyke T."/>
        </authorList>
    </citation>
    <scope>NUCLEOTIDE SEQUENCE [LARGE SCALE GENOMIC DNA]</scope>
    <source>
        <strain evidence="12 13">ARh 1</strain>
    </source>
</reference>
<dbReference type="SFLD" id="SFLDF00562">
    <property type="entry name" value="HemN-like__clustered_with_heat"/>
    <property type="match status" value="1"/>
</dbReference>
<dbReference type="InterPro" id="IPR004559">
    <property type="entry name" value="HemW-like"/>
</dbReference>
<dbReference type="SFLD" id="SFLDF00288">
    <property type="entry name" value="HemN-like__clustered_with_nucl"/>
    <property type="match status" value="1"/>
</dbReference>
<dbReference type="InterPro" id="IPR058240">
    <property type="entry name" value="rSAM_sf"/>
</dbReference>
<dbReference type="Proteomes" id="UP000005289">
    <property type="component" value="Chromosome"/>
</dbReference>
<dbReference type="GO" id="GO:0005737">
    <property type="term" value="C:cytoplasm"/>
    <property type="evidence" value="ECO:0007669"/>
    <property type="project" value="UniProtKB-SubCell"/>
</dbReference>
<evidence type="ECO:0000256" key="5">
    <source>
        <dbReference type="ARBA" id="ARBA00022691"/>
    </source>
</evidence>
<keyword evidence="4 10" id="KW-0349">Heme</keyword>
<keyword evidence="8 10" id="KW-0411">Iron-sulfur</keyword>
<dbReference type="PANTHER" id="PTHR13932:SF5">
    <property type="entry name" value="RADICAL S-ADENOSYL METHIONINE DOMAIN-CONTAINING PROTEIN 1, MITOCHONDRIAL"/>
    <property type="match status" value="1"/>
</dbReference>
<evidence type="ECO:0000259" key="11">
    <source>
        <dbReference type="PROSITE" id="PS51918"/>
    </source>
</evidence>
<keyword evidence="7 10" id="KW-0408">Iron</keyword>
<keyword evidence="9 10" id="KW-0143">Chaperone</keyword>
<accession>W0DEX6</accession>
<keyword evidence="10" id="KW-0963">Cytoplasm</keyword>
<dbReference type="GO" id="GO:0004109">
    <property type="term" value="F:coproporphyrinogen oxidase activity"/>
    <property type="evidence" value="ECO:0007669"/>
    <property type="project" value="InterPro"/>
</dbReference>
<evidence type="ECO:0000313" key="13">
    <source>
        <dbReference type="Proteomes" id="UP000005289"/>
    </source>
</evidence>
<comment type="subcellular location">
    <subcellularLocation>
        <location evidence="10">Cytoplasm</location>
    </subcellularLocation>
</comment>
<comment type="similarity">
    <text evidence="2">Belongs to the anaerobic coproporphyrinogen-III oxidase family. HemW subfamily.</text>
</comment>
<keyword evidence="6 10" id="KW-0479">Metal-binding</keyword>
<dbReference type="CDD" id="cd01335">
    <property type="entry name" value="Radical_SAM"/>
    <property type="match status" value="1"/>
</dbReference>
<keyword evidence="13" id="KW-1185">Reference proteome</keyword>
<dbReference type="SFLD" id="SFLDS00029">
    <property type="entry name" value="Radical_SAM"/>
    <property type="match status" value="1"/>
</dbReference>
<dbReference type="SFLD" id="SFLDG01065">
    <property type="entry name" value="anaerobic_coproporphyrinogen-I"/>
    <property type="match status" value="1"/>
</dbReference>
<dbReference type="Gene3D" id="3.20.20.70">
    <property type="entry name" value="Aldolase class I"/>
    <property type="match status" value="1"/>
</dbReference>
<dbReference type="PROSITE" id="PS51918">
    <property type="entry name" value="RADICAL_SAM"/>
    <property type="match status" value="1"/>
</dbReference>
<comment type="function">
    <text evidence="10">Probably acts as a heme chaperone, transferring heme to an unknown acceptor. Binds one molecule of heme per monomer, possibly covalently. Binds 1 [4Fe-4S] cluster. The cluster is coordinated with 3 cysteines and an exchangeable S-adenosyl-L-methionine.</text>
</comment>
<name>W0DEX6_9GAMM</name>
<sequence length="404" mass="44124">MTDSAAGIAGGTARSGTGSPLRYPPPLALYVHLPWCLRKCPYCDFNSHEVRGALPEEAYVDALLKDLESQLPAIWGRRLESIFIGGGTPSLFSPQAIESLLAGLRARLPWRPDLEITLEANPGTAERGYFAGYRDAGVNRLSLGIQSFDPAALERIGRIHDDVDAHAAIAQARAAGFERLNLDLMFGLPGQSLEQGLTDLQTAVAVDPGHISWYQLTLEPNTLFAHRPPPLPADETIDELFARGHSLLQAAGYTRYEVSAHATAGNECRHNLNYWEFGDYLGIGAGAHGKLTDAADGTIRRLTKPRQPEAYLRDPAAITATPVARESLPFEFMLNALRLTGGVPAAMFRERTGLPPERLAARLEQARARGLLSRDPDQLRATPLGLQFLNDLLQIFLSDHDPTR</sequence>
<dbReference type="RefSeq" id="WP_006746303.1">
    <property type="nucleotide sequence ID" value="NZ_CP007029.1"/>
</dbReference>
<dbReference type="GO" id="GO:0006779">
    <property type="term" value="P:porphyrin-containing compound biosynthetic process"/>
    <property type="evidence" value="ECO:0007669"/>
    <property type="project" value="InterPro"/>
</dbReference>
<organism evidence="12 13">
    <name type="scientific">Thioalkalivibrio paradoxus ARh 1</name>
    <dbReference type="NCBI Taxonomy" id="713585"/>
    <lineage>
        <taxon>Bacteria</taxon>
        <taxon>Pseudomonadati</taxon>
        <taxon>Pseudomonadota</taxon>
        <taxon>Gammaproteobacteria</taxon>
        <taxon>Chromatiales</taxon>
        <taxon>Ectothiorhodospiraceae</taxon>
        <taxon>Thioalkalivibrio</taxon>
    </lineage>
</organism>
<evidence type="ECO:0000256" key="6">
    <source>
        <dbReference type="ARBA" id="ARBA00022723"/>
    </source>
</evidence>
<evidence type="ECO:0000256" key="1">
    <source>
        <dbReference type="ARBA" id="ARBA00001966"/>
    </source>
</evidence>
<dbReference type="HOGENOM" id="CLU_027579_2_1_6"/>
<evidence type="ECO:0000256" key="8">
    <source>
        <dbReference type="ARBA" id="ARBA00023014"/>
    </source>
</evidence>
<dbReference type="AlphaFoldDB" id="W0DEX6"/>
<evidence type="ECO:0000256" key="3">
    <source>
        <dbReference type="ARBA" id="ARBA00017228"/>
    </source>
</evidence>
<dbReference type="SFLD" id="SFLDG01082">
    <property type="entry name" value="B12-binding_domain_containing"/>
    <property type="match status" value="1"/>
</dbReference>
<keyword evidence="5 10" id="KW-0949">S-adenosyl-L-methionine</keyword>
<dbReference type="KEGG" id="tti:THITH_01455"/>
<dbReference type="Pfam" id="PF06969">
    <property type="entry name" value="HemN_C"/>
    <property type="match status" value="1"/>
</dbReference>